<dbReference type="GO" id="GO:0004608">
    <property type="term" value="F:phosphatidylethanolamine N-methyltransferase activity"/>
    <property type="evidence" value="ECO:0007669"/>
    <property type="project" value="TreeGrafter"/>
</dbReference>
<evidence type="ECO:0000256" key="9">
    <source>
        <dbReference type="ARBA" id="ARBA00023136"/>
    </source>
</evidence>
<keyword evidence="9 12" id="KW-0472">Membrane</keyword>
<keyword evidence="11" id="KW-1208">Phospholipid metabolism</keyword>
<feature type="signal peptide" evidence="13">
    <location>
        <begin position="1"/>
        <end position="20"/>
    </location>
</feature>
<keyword evidence="4" id="KW-0949">S-adenosyl-L-methionine</keyword>
<keyword evidence="8" id="KW-0443">Lipid metabolism</keyword>
<keyword evidence="15" id="KW-1185">Reference proteome</keyword>
<keyword evidence="3" id="KW-0808">Transferase</keyword>
<evidence type="ECO:0000256" key="10">
    <source>
        <dbReference type="ARBA" id="ARBA00023209"/>
    </source>
</evidence>
<organism evidence="14 15">
    <name type="scientific">Hermanssonia centrifuga</name>
    <dbReference type="NCBI Taxonomy" id="98765"/>
    <lineage>
        <taxon>Eukaryota</taxon>
        <taxon>Fungi</taxon>
        <taxon>Dikarya</taxon>
        <taxon>Basidiomycota</taxon>
        <taxon>Agaricomycotina</taxon>
        <taxon>Agaricomycetes</taxon>
        <taxon>Polyporales</taxon>
        <taxon>Meruliaceae</taxon>
        <taxon>Hermanssonia</taxon>
    </lineage>
</organism>
<feature type="transmembrane region" description="Helical" evidence="12">
    <location>
        <begin position="62"/>
        <end position="84"/>
    </location>
</feature>
<evidence type="ECO:0000256" key="1">
    <source>
        <dbReference type="ARBA" id="ARBA00004127"/>
    </source>
</evidence>
<proteinExistence type="predicted"/>
<keyword evidence="10" id="KW-0594">Phospholipid biosynthesis</keyword>
<accession>A0A4S4KAR7</accession>
<keyword evidence="5 12" id="KW-0812">Transmembrane</keyword>
<evidence type="ECO:0000256" key="11">
    <source>
        <dbReference type="ARBA" id="ARBA00023264"/>
    </source>
</evidence>
<dbReference type="GO" id="GO:0012505">
    <property type="term" value="C:endomembrane system"/>
    <property type="evidence" value="ECO:0007669"/>
    <property type="project" value="UniProtKB-SubCell"/>
</dbReference>
<reference evidence="14 15" key="1">
    <citation type="submission" date="2019-02" db="EMBL/GenBank/DDBJ databases">
        <title>Genome sequencing of the rare red list fungi Phlebia centrifuga.</title>
        <authorList>
            <person name="Buettner E."/>
            <person name="Kellner H."/>
        </authorList>
    </citation>
    <scope>NUCLEOTIDE SEQUENCE [LARGE SCALE GENOMIC DNA]</scope>
    <source>
        <strain evidence="14 15">DSM 108282</strain>
    </source>
</reference>
<dbReference type="GO" id="GO:0032259">
    <property type="term" value="P:methylation"/>
    <property type="evidence" value="ECO:0007669"/>
    <property type="project" value="UniProtKB-KW"/>
</dbReference>
<evidence type="ECO:0000313" key="15">
    <source>
        <dbReference type="Proteomes" id="UP000309038"/>
    </source>
</evidence>
<evidence type="ECO:0000256" key="3">
    <source>
        <dbReference type="ARBA" id="ARBA00022603"/>
    </source>
</evidence>
<name>A0A4S4KAR7_9APHY</name>
<dbReference type="AlphaFoldDB" id="A0A4S4KAR7"/>
<keyword evidence="2" id="KW-0444">Lipid biosynthesis</keyword>
<keyword evidence="7 12" id="KW-1133">Transmembrane helix</keyword>
<evidence type="ECO:0000256" key="12">
    <source>
        <dbReference type="SAM" id="Phobius"/>
    </source>
</evidence>
<dbReference type="PANTHER" id="PTHR32138">
    <property type="entry name" value="PHOSPHATIDYLETHANOLAMINE N-METHYLTRANSFERASE"/>
    <property type="match status" value="1"/>
</dbReference>
<evidence type="ECO:0000256" key="4">
    <source>
        <dbReference type="ARBA" id="ARBA00022691"/>
    </source>
</evidence>
<evidence type="ECO:0000256" key="2">
    <source>
        <dbReference type="ARBA" id="ARBA00022516"/>
    </source>
</evidence>
<dbReference type="Pfam" id="PF04191">
    <property type="entry name" value="PEMT"/>
    <property type="match status" value="1"/>
</dbReference>
<evidence type="ECO:0000256" key="5">
    <source>
        <dbReference type="ARBA" id="ARBA00022692"/>
    </source>
</evidence>
<evidence type="ECO:0000256" key="13">
    <source>
        <dbReference type="SAM" id="SignalP"/>
    </source>
</evidence>
<dbReference type="EMBL" id="SGPJ01000363">
    <property type="protein sequence ID" value="THG95054.1"/>
    <property type="molecule type" value="Genomic_DNA"/>
</dbReference>
<comment type="subcellular location">
    <subcellularLocation>
        <location evidence="1">Endomembrane system</location>
        <topology evidence="1">Multi-pass membrane protein</topology>
    </subcellularLocation>
</comment>
<evidence type="ECO:0000256" key="6">
    <source>
        <dbReference type="ARBA" id="ARBA00022824"/>
    </source>
</evidence>
<evidence type="ECO:0000256" key="7">
    <source>
        <dbReference type="ARBA" id="ARBA00022989"/>
    </source>
</evidence>
<dbReference type="PANTHER" id="PTHR32138:SF0">
    <property type="entry name" value="PHOSPHATIDYLETHANOLAMINE N-METHYLTRANSFERASE"/>
    <property type="match status" value="1"/>
</dbReference>
<evidence type="ECO:0000256" key="8">
    <source>
        <dbReference type="ARBA" id="ARBA00023098"/>
    </source>
</evidence>
<sequence>MRWIGGIAMIAFNLWVKTEAHHVVKDYGWYWGDVFFQRGALVFDGVFELAPHPMYSVGYAGYYGLSLIIGSYPVLFVSIAAHAAQFGFLRIFRKSP</sequence>
<dbReference type="GO" id="GO:0006656">
    <property type="term" value="P:phosphatidylcholine biosynthetic process"/>
    <property type="evidence" value="ECO:0007669"/>
    <property type="project" value="UniProtKB-UniPathway"/>
</dbReference>
<protein>
    <recommendedName>
        <fullName evidence="16">Phosphatidylethanolamine N-methyltransferase</fullName>
    </recommendedName>
</protein>
<dbReference type="InterPro" id="IPR007318">
    <property type="entry name" value="Phopholipid_MeTrfase"/>
</dbReference>
<keyword evidence="6" id="KW-0256">Endoplasmic reticulum</keyword>
<keyword evidence="13" id="KW-0732">Signal</keyword>
<evidence type="ECO:0000313" key="14">
    <source>
        <dbReference type="EMBL" id="THG95054.1"/>
    </source>
</evidence>
<dbReference type="UniPathway" id="UPA00753"/>
<gene>
    <name evidence="14" type="ORF">EW026_g6527</name>
</gene>
<feature type="chain" id="PRO_5020361890" description="Phosphatidylethanolamine N-methyltransferase" evidence="13">
    <location>
        <begin position="21"/>
        <end position="96"/>
    </location>
</feature>
<dbReference type="Proteomes" id="UP000309038">
    <property type="component" value="Unassembled WGS sequence"/>
</dbReference>
<keyword evidence="3" id="KW-0489">Methyltransferase</keyword>
<evidence type="ECO:0008006" key="16">
    <source>
        <dbReference type="Google" id="ProtNLM"/>
    </source>
</evidence>
<comment type="caution">
    <text evidence="14">The sequence shown here is derived from an EMBL/GenBank/DDBJ whole genome shotgun (WGS) entry which is preliminary data.</text>
</comment>